<feature type="compositionally biased region" description="Basic and acidic residues" evidence="1">
    <location>
        <begin position="631"/>
        <end position="653"/>
    </location>
</feature>
<dbReference type="InterPro" id="IPR009072">
    <property type="entry name" value="Histone-fold"/>
</dbReference>
<feature type="compositionally biased region" description="Basic and acidic residues" evidence="1">
    <location>
        <begin position="317"/>
        <end position="331"/>
    </location>
</feature>
<dbReference type="GO" id="GO:0046982">
    <property type="term" value="F:protein heterodimerization activity"/>
    <property type="evidence" value="ECO:0007669"/>
    <property type="project" value="InterPro"/>
</dbReference>
<name>A0AAJ0M6D0_9PEZI</name>
<accession>A0AAJ0M6D0</accession>
<keyword evidence="3" id="KW-1185">Reference proteome</keyword>
<dbReference type="RefSeq" id="XP_062726237.1">
    <property type="nucleotide sequence ID" value="XM_062868375.1"/>
</dbReference>
<feature type="region of interest" description="Disordered" evidence="1">
    <location>
        <begin position="911"/>
        <end position="944"/>
    </location>
</feature>
<feature type="compositionally biased region" description="Acidic residues" evidence="1">
    <location>
        <begin position="101"/>
        <end position="116"/>
    </location>
</feature>
<feature type="compositionally biased region" description="Basic and acidic residues" evidence="1">
    <location>
        <begin position="755"/>
        <end position="767"/>
    </location>
</feature>
<sequence>MERPTKRPRFGPGPFQEDDPEADELNERPEEVNARRDPAVQLERSRAFAALKLKSAFERIFEKYERDFTGVGDEIDLRTGEIVVNNGHIQSLKDAQLGGGSDEEGGGAGDSGDEVSEAGSLNGEERIVRDEPDNRLGGLGQNALPSIPPQLGLSPMFRGGWPGPAPLMGPSPLLPTMMYPSQVQFGQVPMQYGAPIPPPTTDPTWSVPELPLQFSGNRLLSGESVVSVKKKAARLSLSAAHAQGGDDDDILLDGSATGQEQEKEKGRTEIFVKKQKVLQPRPPPKTITPRRRRRPRKGSQSAAKFAKIRKAGNSPAGKEKALENRSTDKPGRGRLGGDSTKPNPGTKSQEEGIVTSTEPARIDVPGSAGPKSGHEPRQSSVRDADSESLHEEDADVFINFSDREGTLTRRPQNQTLRVEIVAKKLSEACLFRVLTPEPSEAGSPNPLQKVSKRGGARPGAGRKPKPKSAGDKARLNEAPTVSEVRDASLPVPVGKSGPDGRDRAQAAAVEVFSRNTVDPAYVFSDEDEPTVPRGKSLRRKQSSTPRIADTSDGVLREISHNVDPRVVSQEQQLTAENLSDKTDGPSAVRALMSPTLSLHLEDTVDHGASRGASEQPGDGDIPRAVTETLEEAYREKTPTPHERVERRPRERNSISEAEDAYSIRSSSTASAQRRTCTETAKALPSKARQQKRLDKPQPRDTPTKTLDEVEVQGSEIRDASPTTQERAKTSPTAQPAAESARTTGPSTSDADFLPSEERRQEGDEAHDPIPSPTLTSPTSKPATRSTIPELPLPALRTPVKTPQRHRPKSHKATKSATATAPTTATATKKKGVLSLLPPDDDEEDELSILTPIKPSSGAASIIRSTPAKHHVRSGLLPVWPSVSSASKLKKAVVVGSANRKAAATFGATTTSRIHTPSGRRRKSVLAVSGGREDAPGTPSSRLGSELVETPGGTMRRCGEGGFRCGRDFCFSCCL</sequence>
<proteinExistence type="predicted"/>
<dbReference type="PANTHER" id="PTHR15992">
    <property type="entry name" value="HOLLIDAY JUNCTION RECOGNITION PROTEIN"/>
    <property type="match status" value="1"/>
</dbReference>
<feature type="compositionally biased region" description="Polar residues" evidence="1">
    <location>
        <begin position="568"/>
        <end position="577"/>
    </location>
</feature>
<feature type="region of interest" description="Disordered" evidence="1">
    <location>
        <begin position="258"/>
        <end position="416"/>
    </location>
</feature>
<feature type="compositionally biased region" description="Polar residues" evidence="1">
    <location>
        <begin position="740"/>
        <end position="749"/>
    </location>
</feature>
<dbReference type="Proteomes" id="UP001273166">
    <property type="component" value="Unassembled WGS sequence"/>
</dbReference>
<feature type="compositionally biased region" description="Low complexity" evidence="1">
    <location>
        <begin position="814"/>
        <end position="826"/>
    </location>
</feature>
<feature type="compositionally biased region" description="Basic residues" evidence="1">
    <location>
        <begin position="450"/>
        <end position="466"/>
    </location>
</feature>
<evidence type="ECO:0000256" key="1">
    <source>
        <dbReference type="SAM" id="MobiDB-lite"/>
    </source>
</evidence>
<evidence type="ECO:0000313" key="3">
    <source>
        <dbReference type="Proteomes" id="UP001273166"/>
    </source>
</evidence>
<dbReference type="EMBL" id="JAUDZG010000001">
    <property type="protein sequence ID" value="KAK3310457.1"/>
    <property type="molecule type" value="Genomic_DNA"/>
</dbReference>
<feature type="region of interest" description="Disordered" evidence="1">
    <location>
        <begin position="630"/>
        <end position="843"/>
    </location>
</feature>
<dbReference type="GO" id="GO:0005634">
    <property type="term" value="C:nucleus"/>
    <property type="evidence" value="ECO:0007669"/>
    <property type="project" value="InterPro"/>
</dbReference>
<reference evidence="2" key="2">
    <citation type="submission" date="2023-06" db="EMBL/GenBank/DDBJ databases">
        <authorList>
            <consortium name="Lawrence Berkeley National Laboratory"/>
            <person name="Mondo S.J."/>
            <person name="Hensen N."/>
            <person name="Bonometti L."/>
            <person name="Westerberg I."/>
            <person name="Brannstrom I.O."/>
            <person name="Guillou S."/>
            <person name="Cros-Aarteil S."/>
            <person name="Calhoun S."/>
            <person name="Haridas S."/>
            <person name="Kuo A."/>
            <person name="Pangilinan J."/>
            <person name="Riley R."/>
            <person name="Labutti K."/>
            <person name="Andreopoulos B."/>
            <person name="Lipzen A."/>
            <person name="Chen C."/>
            <person name="Yanf M."/>
            <person name="Daum C."/>
            <person name="Ng V."/>
            <person name="Clum A."/>
            <person name="Steindorff A."/>
            <person name="Ohm R."/>
            <person name="Martin F."/>
            <person name="Silar P."/>
            <person name="Natvig D."/>
            <person name="Lalanne C."/>
            <person name="Gautier V."/>
            <person name="Ament-Velasquez S.L."/>
            <person name="Kruys A."/>
            <person name="Hutchinson M.I."/>
            <person name="Powell A.J."/>
            <person name="Barry K."/>
            <person name="Miller A.N."/>
            <person name="Grigoriev I.V."/>
            <person name="Debuchy R."/>
            <person name="Gladieux P."/>
            <person name="Thoren M.H."/>
            <person name="Johannesson H."/>
        </authorList>
    </citation>
    <scope>NUCLEOTIDE SEQUENCE</scope>
    <source>
        <strain evidence="2">CBS 333.67</strain>
    </source>
</reference>
<dbReference type="GeneID" id="87887204"/>
<protein>
    <submittedName>
        <fullName evidence="2">Uncharacterized protein</fullName>
    </submittedName>
</protein>
<feature type="region of interest" description="Disordered" evidence="1">
    <location>
        <begin position="1"/>
        <end position="38"/>
    </location>
</feature>
<feature type="compositionally biased region" description="Low complexity" evidence="1">
    <location>
        <begin position="660"/>
        <end position="674"/>
    </location>
</feature>
<feature type="compositionally biased region" description="Low complexity" evidence="1">
    <location>
        <begin position="772"/>
        <end position="781"/>
    </location>
</feature>
<feature type="compositionally biased region" description="Basic and acidic residues" evidence="1">
    <location>
        <begin position="123"/>
        <end position="134"/>
    </location>
</feature>
<dbReference type="Pfam" id="PF10384">
    <property type="entry name" value="Scm3"/>
    <property type="match status" value="1"/>
</dbReference>
<reference evidence="2" key="1">
    <citation type="journal article" date="2023" name="Mol. Phylogenet. Evol.">
        <title>Genome-scale phylogeny and comparative genomics of the fungal order Sordariales.</title>
        <authorList>
            <person name="Hensen N."/>
            <person name="Bonometti L."/>
            <person name="Westerberg I."/>
            <person name="Brannstrom I.O."/>
            <person name="Guillou S."/>
            <person name="Cros-Aarteil S."/>
            <person name="Calhoun S."/>
            <person name="Haridas S."/>
            <person name="Kuo A."/>
            <person name="Mondo S."/>
            <person name="Pangilinan J."/>
            <person name="Riley R."/>
            <person name="LaButti K."/>
            <person name="Andreopoulos B."/>
            <person name="Lipzen A."/>
            <person name="Chen C."/>
            <person name="Yan M."/>
            <person name="Daum C."/>
            <person name="Ng V."/>
            <person name="Clum A."/>
            <person name="Steindorff A."/>
            <person name="Ohm R.A."/>
            <person name="Martin F."/>
            <person name="Silar P."/>
            <person name="Natvig D.O."/>
            <person name="Lalanne C."/>
            <person name="Gautier V."/>
            <person name="Ament-Velasquez S.L."/>
            <person name="Kruys A."/>
            <person name="Hutchinson M.I."/>
            <person name="Powell A.J."/>
            <person name="Barry K."/>
            <person name="Miller A.N."/>
            <person name="Grigoriev I.V."/>
            <person name="Debuchy R."/>
            <person name="Gladieux P."/>
            <person name="Hiltunen Thoren M."/>
            <person name="Johannesson H."/>
        </authorList>
    </citation>
    <scope>NUCLEOTIDE SEQUENCE</scope>
    <source>
        <strain evidence="2">CBS 333.67</strain>
    </source>
</reference>
<feature type="compositionally biased region" description="Basic and acidic residues" evidence="1">
    <location>
        <begin position="25"/>
        <end position="38"/>
    </location>
</feature>
<feature type="compositionally biased region" description="Polar residues" evidence="1">
    <location>
        <begin position="720"/>
        <end position="733"/>
    </location>
</feature>
<feature type="region of interest" description="Disordered" evidence="1">
    <location>
        <begin position="523"/>
        <end position="587"/>
    </location>
</feature>
<feature type="compositionally biased region" description="Basic and acidic residues" evidence="1">
    <location>
        <begin position="372"/>
        <end position="391"/>
    </location>
</feature>
<feature type="compositionally biased region" description="Basic residues" evidence="1">
    <location>
        <begin position="802"/>
        <end position="813"/>
    </location>
</feature>
<feature type="compositionally biased region" description="Basic and acidic residues" evidence="1">
    <location>
        <begin position="260"/>
        <end position="272"/>
    </location>
</feature>
<feature type="region of interest" description="Disordered" evidence="1">
    <location>
        <begin position="434"/>
        <end position="507"/>
    </location>
</feature>
<comment type="caution">
    <text evidence="2">The sequence shown here is derived from an EMBL/GenBank/DDBJ whole genome shotgun (WGS) entry which is preliminary data.</text>
</comment>
<feature type="region of interest" description="Disordered" evidence="1">
    <location>
        <begin position="86"/>
        <end position="145"/>
    </location>
</feature>
<dbReference type="InterPro" id="IPR018465">
    <property type="entry name" value="Scm3/HJURP"/>
</dbReference>
<feature type="compositionally biased region" description="Basic residues" evidence="1">
    <location>
        <begin position="288"/>
        <end position="297"/>
    </location>
</feature>
<feature type="compositionally biased region" description="Basic and acidic residues" evidence="1">
    <location>
        <begin position="691"/>
        <end position="707"/>
    </location>
</feature>
<dbReference type="AlphaFoldDB" id="A0AAJ0M6D0"/>
<organism evidence="2 3">
    <name type="scientific">Chaetomium strumarium</name>
    <dbReference type="NCBI Taxonomy" id="1170767"/>
    <lineage>
        <taxon>Eukaryota</taxon>
        <taxon>Fungi</taxon>
        <taxon>Dikarya</taxon>
        <taxon>Ascomycota</taxon>
        <taxon>Pezizomycotina</taxon>
        <taxon>Sordariomycetes</taxon>
        <taxon>Sordariomycetidae</taxon>
        <taxon>Sordariales</taxon>
        <taxon>Chaetomiaceae</taxon>
        <taxon>Chaetomium</taxon>
    </lineage>
</organism>
<dbReference type="PANTHER" id="PTHR15992:SF5">
    <property type="entry name" value="HOLLIDAY JUNCTION RECOGNITION PROTEIN"/>
    <property type="match status" value="1"/>
</dbReference>
<gene>
    <name evidence="2" type="ORF">B0T15DRAFT_518572</name>
</gene>
<evidence type="ECO:0000313" key="2">
    <source>
        <dbReference type="EMBL" id="KAK3310457.1"/>
    </source>
</evidence>
<dbReference type="GO" id="GO:0042393">
    <property type="term" value="F:histone binding"/>
    <property type="evidence" value="ECO:0007669"/>
    <property type="project" value="InterPro"/>
</dbReference>
<dbReference type="Gene3D" id="1.10.20.10">
    <property type="entry name" value="Histone, subunit A"/>
    <property type="match status" value="1"/>
</dbReference>
<feature type="compositionally biased region" description="Basic and acidic residues" evidence="1">
    <location>
        <begin position="554"/>
        <end position="563"/>
    </location>
</feature>